<comment type="caution">
    <text evidence="8">The sequence shown here is derived from an EMBL/GenBank/DDBJ whole genome shotgun (WGS) entry which is preliminary data.</text>
</comment>
<dbReference type="SUPFAM" id="SSF51445">
    <property type="entry name" value="(Trans)glycosidases"/>
    <property type="match status" value="1"/>
</dbReference>
<dbReference type="AlphaFoldDB" id="A0A8X8BW03"/>
<keyword evidence="5" id="KW-0732">Signal</keyword>
<dbReference type="InterPro" id="IPR017853">
    <property type="entry name" value="GH"/>
</dbReference>
<name>A0A8X8BW03_POPTO</name>
<evidence type="ECO:0000256" key="3">
    <source>
        <dbReference type="RuleBase" id="RU000489"/>
    </source>
</evidence>
<dbReference type="PROSITE" id="PS51910">
    <property type="entry name" value="GH18_2"/>
    <property type="match status" value="1"/>
</dbReference>
<evidence type="ECO:0000313" key="7">
    <source>
        <dbReference type="EMBL" id="KAG6736399.1"/>
    </source>
</evidence>
<dbReference type="InterPro" id="IPR001223">
    <property type="entry name" value="Glyco_hydro18_cat"/>
</dbReference>
<dbReference type="PANTHER" id="PTHR46476:SF9">
    <property type="entry name" value="GH18 DOMAIN-CONTAINING PROTEIN"/>
    <property type="match status" value="1"/>
</dbReference>
<dbReference type="Gene3D" id="3.20.20.80">
    <property type="entry name" value="Glycosidases"/>
    <property type="match status" value="1"/>
</dbReference>
<evidence type="ECO:0000259" key="6">
    <source>
        <dbReference type="PROSITE" id="PS51910"/>
    </source>
</evidence>
<sequence length="260" mass="28917">MRSVKLHLFLLCVAGVALLGHQCCDPSAKPQNGKFSPYWADTLTPNSVEAIKERHPNVKALASLSGWSLGDEALRWYNPENPKLWIDNAFTSLTSLAEEYHLDGVDIDYENFPRNNASFAYCIGELITLLKNQSVISVATIAPFHSTTVLPYIELFITYGVVIDYVNHQFYTDKVRSPKGYLAAFQLRATQFDKDKLLPSYEVNGRGIQGDAFSDALNLLGANIGFDVNGVMIFSADASSSNNYYYERKSQAFLTNSTSV</sequence>
<dbReference type="Pfam" id="PF00704">
    <property type="entry name" value="Glyco_hydro_18"/>
    <property type="match status" value="1"/>
</dbReference>
<protein>
    <recommendedName>
        <fullName evidence="6">GH18 domain-containing protein</fullName>
    </recommendedName>
</protein>
<accession>A0A8X8BW03</accession>
<evidence type="ECO:0000256" key="2">
    <source>
        <dbReference type="ARBA" id="ARBA00023295"/>
    </source>
</evidence>
<feature type="domain" description="GH18" evidence="6">
    <location>
        <begin position="1"/>
        <end position="260"/>
    </location>
</feature>
<dbReference type="EMBL" id="JAAWWB010000954">
    <property type="protein sequence ID" value="KAG6736399.1"/>
    <property type="molecule type" value="Genomic_DNA"/>
</dbReference>
<proteinExistence type="inferred from homology"/>
<evidence type="ECO:0000256" key="1">
    <source>
        <dbReference type="ARBA" id="ARBA00022801"/>
    </source>
</evidence>
<keyword evidence="1 3" id="KW-0378">Hydrolase</keyword>
<dbReference type="PROSITE" id="PS01095">
    <property type="entry name" value="GH18_1"/>
    <property type="match status" value="1"/>
</dbReference>
<dbReference type="PANTHER" id="PTHR46476">
    <property type="entry name" value="CHITINASE 2-LIKE"/>
    <property type="match status" value="1"/>
</dbReference>
<dbReference type="OrthoDB" id="3012298at2759"/>
<dbReference type="InterPro" id="IPR001579">
    <property type="entry name" value="Glyco_hydro_18_chit_AS"/>
</dbReference>
<dbReference type="EMBL" id="JAAWWB010000423">
    <property type="protein sequence ID" value="KAG6736911.1"/>
    <property type="molecule type" value="Genomic_DNA"/>
</dbReference>
<evidence type="ECO:0000256" key="4">
    <source>
        <dbReference type="RuleBase" id="RU004453"/>
    </source>
</evidence>
<evidence type="ECO:0000313" key="8">
    <source>
        <dbReference type="EMBL" id="KAG6736911.1"/>
    </source>
</evidence>
<dbReference type="Proteomes" id="UP000886885">
    <property type="component" value="Unassembled WGS sequence"/>
</dbReference>
<organism evidence="8 9">
    <name type="scientific">Populus tomentosa</name>
    <name type="common">Chinese white poplar</name>
    <dbReference type="NCBI Taxonomy" id="118781"/>
    <lineage>
        <taxon>Eukaryota</taxon>
        <taxon>Viridiplantae</taxon>
        <taxon>Streptophyta</taxon>
        <taxon>Embryophyta</taxon>
        <taxon>Tracheophyta</taxon>
        <taxon>Spermatophyta</taxon>
        <taxon>Magnoliopsida</taxon>
        <taxon>eudicotyledons</taxon>
        <taxon>Gunneridae</taxon>
        <taxon>Pentapetalae</taxon>
        <taxon>rosids</taxon>
        <taxon>fabids</taxon>
        <taxon>Malpighiales</taxon>
        <taxon>Salicaceae</taxon>
        <taxon>Saliceae</taxon>
        <taxon>Populus</taxon>
    </lineage>
</organism>
<reference evidence="8" key="1">
    <citation type="journal article" date="2020" name="bioRxiv">
        <title>Hybrid origin of Populus tomentosa Carr. identified through genome sequencing and phylogenomic analysis.</title>
        <authorList>
            <person name="An X."/>
            <person name="Gao K."/>
            <person name="Chen Z."/>
            <person name="Li J."/>
            <person name="Yang X."/>
            <person name="Yang X."/>
            <person name="Zhou J."/>
            <person name="Guo T."/>
            <person name="Zhao T."/>
            <person name="Huang S."/>
            <person name="Miao D."/>
            <person name="Khan W.U."/>
            <person name="Rao P."/>
            <person name="Ye M."/>
            <person name="Lei B."/>
            <person name="Liao W."/>
            <person name="Wang J."/>
            <person name="Ji L."/>
            <person name="Li Y."/>
            <person name="Guo B."/>
            <person name="Mustafa N.S."/>
            <person name="Li S."/>
            <person name="Yun Q."/>
            <person name="Keller S.R."/>
            <person name="Mao J."/>
            <person name="Zhang R."/>
            <person name="Strauss S.H."/>
        </authorList>
    </citation>
    <scope>NUCLEOTIDE SEQUENCE</scope>
    <source>
        <strain evidence="8">GM15</strain>
        <tissue evidence="8">Leaf</tissue>
    </source>
</reference>
<keyword evidence="2 3" id="KW-0326">Glycosidase</keyword>
<feature type="signal peptide" evidence="5">
    <location>
        <begin position="1"/>
        <end position="19"/>
    </location>
</feature>
<feature type="chain" id="PRO_5036597133" description="GH18 domain-containing protein" evidence="5">
    <location>
        <begin position="20"/>
        <end position="260"/>
    </location>
</feature>
<dbReference type="GO" id="GO:0005975">
    <property type="term" value="P:carbohydrate metabolic process"/>
    <property type="evidence" value="ECO:0007669"/>
    <property type="project" value="InterPro"/>
</dbReference>
<gene>
    <name evidence="8" type="ORF">POTOM_060150</name>
    <name evidence="7" type="ORF">POTOM_060846</name>
</gene>
<evidence type="ECO:0000256" key="5">
    <source>
        <dbReference type="SAM" id="SignalP"/>
    </source>
</evidence>
<keyword evidence="9" id="KW-1185">Reference proteome</keyword>
<evidence type="ECO:0000313" key="9">
    <source>
        <dbReference type="Proteomes" id="UP000886885"/>
    </source>
</evidence>
<comment type="similarity">
    <text evidence="4">Belongs to the glycosyl hydrolase 18 family.</text>
</comment>
<dbReference type="GO" id="GO:0004553">
    <property type="term" value="F:hydrolase activity, hydrolyzing O-glycosyl compounds"/>
    <property type="evidence" value="ECO:0007669"/>
    <property type="project" value="InterPro"/>
</dbReference>